<feature type="compositionally biased region" description="Acidic residues" evidence="1">
    <location>
        <begin position="199"/>
        <end position="210"/>
    </location>
</feature>
<dbReference type="AlphaFoldDB" id="W6PZS0"/>
<sequence>MVSFEHAYINFPRQFRKRLSGDTLLGYSFYNSPSETILTAPSEQPRALVYSAVNTINGVITDVGVYNVAAAPDVTAAAWATSVRNGTRRHCFNHSAYPDEQLTEDAFQSNVPLAGVTYMQVYTTKDTSLLRSIILTYDNGSQRALGMCCVATDIDAVREYARPVRLCFKSNRETGVTRLRIITEGDLGTPAADGHDDCAGGEDPGEGEEADDPYAVVRACCLMTGRLEFAIDSDRLCLEHFAEEEEPDEEKDPDDEDVDVW</sequence>
<dbReference type="OrthoDB" id="4763081at2759"/>
<protein>
    <submittedName>
        <fullName evidence="2">Genomic scaffold, ProqFM164S01</fullName>
    </submittedName>
</protein>
<evidence type="ECO:0000313" key="3">
    <source>
        <dbReference type="Proteomes" id="UP000030686"/>
    </source>
</evidence>
<proteinExistence type="predicted"/>
<feature type="region of interest" description="Disordered" evidence="1">
    <location>
        <begin position="186"/>
        <end position="210"/>
    </location>
</feature>
<evidence type="ECO:0000256" key="1">
    <source>
        <dbReference type="SAM" id="MobiDB-lite"/>
    </source>
</evidence>
<dbReference type="STRING" id="1365484.W6PZS0"/>
<name>W6PZS0_PENRF</name>
<reference evidence="2" key="1">
    <citation type="journal article" date="2014" name="Nat. Commun.">
        <title>Multiple recent horizontal transfers of a large genomic region in cheese making fungi.</title>
        <authorList>
            <person name="Cheeseman K."/>
            <person name="Ropars J."/>
            <person name="Renault P."/>
            <person name="Dupont J."/>
            <person name="Gouzy J."/>
            <person name="Branca A."/>
            <person name="Abraham A.L."/>
            <person name="Ceppi M."/>
            <person name="Conseiller E."/>
            <person name="Debuchy R."/>
            <person name="Malagnac F."/>
            <person name="Goarin A."/>
            <person name="Silar P."/>
            <person name="Lacoste S."/>
            <person name="Sallet E."/>
            <person name="Bensimon A."/>
            <person name="Giraud T."/>
            <person name="Brygoo Y."/>
        </authorList>
    </citation>
    <scope>NUCLEOTIDE SEQUENCE [LARGE SCALE GENOMIC DNA]</scope>
    <source>
        <strain evidence="2">FM164</strain>
    </source>
</reference>
<accession>W6PZS0</accession>
<keyword evidence="3" id="KW-1185">Reference proteome</keyword>
<organism evidence="2 3">
    <name type="scientific">Penicillium roqueforti (strain FM164)</name>
    <dbReference type="NCBI Taxonomy" id="1365484"/>
    <lineage>
        <taxon>Eukaryota</taxon>
        <taxon>Fungi</taxon>
        <taxon>Dikarya</taxon>
        <taxon>Ascomycota</taxon>
        <taxon>Pezizomycotina</taxon>
        <taxon>Eurotiomycetes</taxon>
        <taxon>Eurotiomycetidae</taxon>
        <taxon>Eurotiales</taxon>
        <taxon>Aspergillaceae</taxon>
        <taxon>Penicillium</taxon>
    </lineage>
</organism>
<gene>
    <name evidence="2" type="ORF">PROQFM164_S01g001270</name>
</gene>
<feature type="region of interest" description="Disordered" evidence="1">
    <location>
        <begin position="242"/>
        <end position="261"/>
    </location>
</feature>
<evidence type="ECO:0000313" key="2">
    <source>
        <dbReference type="EMBL" id="CDM27459.1"/>
    </source>
</evidence>
<dbReference type="Proteomes" id="UP000030686">
    <property type="component" value="Unassembled WGS sequence"/>
</dbReference>
<dbReference type="EMBL" id="HG792015">
    <property type="protein sequence ID" value="CDM27459.1"/>
    <property type="molecule type" value="Genomic_DNA"/>
</dbReference>